<reference evidence="7" key="1">
    <citation type="submission" date="2021-10" db="EMBL/GenBank/DDBJ databases">
        <title>Tropical sea cucumber genome reveals ecological adaptation and Cuvierian tubules defense mechanism.</title>
        <authorList>
            <person name="Chen T."/>
        </authorList>
    </citation>
    <scope>NUCLEOTIDE SEQUENCE</scope>
    <source>
        <strain evidence="7">Nanhai2018</strain>
        <tissue evidence="7">Muscle</tissue>
    </source>
</reference>
<dbReference type="InterPro" id="IPR000620">
    <property type="entry name" value="EamA_dom"/>
</dbReference>
<dbReference type="PANTHER" id="PTHR22911:SF6">
    <property type="entry name" value="SOLUTE CARRIER FAMILY 35 MEMBER G1"/>
    <property type="match status" value="1"/>
</dbReference>
<feature type="transmembrane region" description="Helical" evidence="5">
    <location>
        <begin position="187"/>
        <end position="206"/>
    </location>
</feature>
<feature type="transmembrane region" description="Helical" evidence="5">
    <location>
        <begin position="155"/>
        <end position="175"/>
    </location>
</feature>
<feature type="transmembrane region" description="Helical" evidence="5">
    <location>
        <begin position="38"/>
        <end position="58"/>
    </location>
</feature>
<keyword evidence="8" id="KW-1185">Reference proteome</keyword>
<proteinExistence type="predicted"/>
<keyword evidence="3 5" id="KW-1133">Transmembrane helix</keyword>
<protein>
    <submittedName>
        <fullName evidence="7">Solute carrier family 35 member G1</fullName>
    </submittedName>
</protein>
<evidence type="ECO:0000256" key="2">
    <source>
        <dbReference type="ARBA" id="ARBA00022692"/>
    </source>
</evidence>
<evidence type="ECO:0000256" key="3">
    <source>
        <dbReference type="ARBA" id="ARBA00022989"/>
    </source>
</evidence>
<dbReference type="InterPro" id="IPR037185">
    <property type="entry name" value="EmrE-like"/>
</dbReference>
<feature type="domain" description="EamA" evidence="6">
    <location>
        <begin position="6"/>
        <end position="139"/>
    </location>
</feature>
<dbReference type="AlphaFoldDB" id="A0A9Q0YCW6"/>
<evidence type="ECO:0000313" key="8">
    <source>
        <dbReference type="Proteomes" id="UP001152320"/>
    </source>
</evidence>
<dbReference type="Proteomes" id="UP001152320">
    <property type="component" value="Chromosome 23"/>
</dbReference>
<dbReference type="EMBL" id="JAIZAY010000023">
    <property type="protein sequence ID" value="KAJ8019945.1"/>
    <property type="molecule type" value="Genomic_DNA"/>
</dbReference>
<dbReference type="OrthoDB" id="306876at2759"/>
<accession>A0A9Q0YCW6</accession>
<evidence type="ECO:0000256" key="5">
    <source>
        <dbReference type="SAM" id="Phobius"/>
    </source>
</evidence>
<dbReference type="GO" id="GO:0016020">
    <property type="term" value="C:membrane"/>
    <property type="evidence" value="ECO:0007669"/>
    <property type="project" value="UniProtKB-SubCell"/>
</dbReference>
<name>A0A9Q0YCW6_HOLLE</name>
<dbReference type="Pfam" id="PF00892">
    <property type="entry name" value="EamA"/>
    <property type="match status" value="1"/>
</dbReference>
<feature type="transmembrane region" description="Helical" evidence="5">
    <location>
        <begin position="70"/>
        <end position="88"/>
    </location>
</feature>
<dbReference type="SUPFAM" id="SSF103481">
    <property type="entry name" value="Multidrug resistance efflux transporter EmrE"/>
    <property type="match status" value="1"/>
</dbReference>
<sequence length="223" mass="24771">MISRYKGFAFGLASACCYACSTATVSNLSNDIGPSALSFVRMFVSAFLCLTILCNNGVTIQISSVDEFKLHLGLSLFGVTSIWCQFYAYQNTPTADACAIIYAYPGLNGLLARIFFKEPFGCFEMVLVLSTLTGVVLVTRPPFLFDHQGSTLNFIPPLVAFGGTISVSLSTIFMRAMGRQNIHPLKIVFWISLLCVLYLIITVTLLKEWYLPWTWMLCCVSWQ</sequence>
<gene>
    <name evidence="7" type="ORF">HOLleu_41736</name>
</gene>
<feature type="transmembrane region" description="Helical" evidence="5">
    <location>
        <begin position="94"/>
        <end position="116"/>
    </location>
</feature>
<evidence type="ECO:0000256" key="1">
    <source>
        <dbReference type="ARBA" id="ARBA00004141"/>
    </source>
</evidence>
<comment type="subcellular location">
    <subcellularLocation>
        <location evidence="1">Membrane</location>
        <topology evidence="1">Multi-pass membrane protein</topology>
    </subcellularLocation>
</comment>
<keyword evidence="2 5" id="KW-0812">Transmembrane</keyword>
<evidence type="ECO:0000256" key="4">
    <source>
        <dbReference type="ARBA" id="ARBA00023136"/>
    </source>
</evidence>
<comment type="caution">
    <text evidence="7">The sequence shown here is derived from an EMBL/GenBank/DDBJ whole genome shotgun (WGS) entry which is preliminary data.</text>
</comment>
<feature type="transmembrane region" description="Helical" evidence="5">
    <location>
        <begin position="123"/>
        <end position="143"/>
    </location>
</feature>
<evidence type="ECO:0000313" key="7">
    <source>
        <dbReference type="EMBL" id="KAJ8019945.1"/>
    </source>
</evidence>
<organism evidence="7 8">
    <name type="scientific">Holothuria leucospilota</name>
    <name type="common">Black long sea cucumber</name>
    <name type="synonym">Mertensiothuria leucospilota</name>
    <dbReference type="NCBI Taxonomy" id="206669"/>
    <lineage>
        <taxon>Eukaryota</taxon>
        <taxon>Metazoa</taxon>
        <taxon>Echinodermata</taxon>
        <taxon>Eleutherozoa</taxon>
        <taxon>Echinozoa</taxon>
        <taxon>Holothuroidea</taxon>
        <taxon>Aspidochirotacea</taxon>
        <taxon>Aspidochirotida</taxon>
        <taxon>Holothuriidae</taxon>
        <taxon>Holothuria</taxon>
    </lineage>
</organism>
<dbReference type="PANTHER" id="PTHR22911">
    <property type="entry name" value="ACYL-MALONYL CONDENSING ENZYME-RELATED"/>
    <property type="match status" value="1"/>
</dbReference>
<evidence type="ECO:0000259" key="6">
    <source>
        <dbReference type="Pfam" id="PF00892"/>
    </source>
</evidence>
<keyword evidence="4 5" id="KW-0472">Membrane</keyword>